<gene>
    <name evidence="6" type="ORF">KTU01_15430</name>
</gene>
<dbReference type="CDD" id="cd02432">
    <property type="entry name" value="Nodulin-21_like_1"/>
    <property type="match status" value="1"/>
</dbReference>
<keyword evidence="4 5" id="KW-0472">Membrane</keyword>
<feature type="transmembrane region" description="Helical" evidence="5">
    <location>
        <begin position="219"/>
        <end position="240"/>
    </location>
</feature>
<evidence type="ECO:0000313" key="7">
    <source>
        <dbReference type="Proteomes" id="UP000321103"/>
    </source>
</evidence>
<evidence type="ECO:0000313" key="6">
    <source>
        <dbReference type="EMBL" id="GEO95420.1"/>
    </source>
</evidence>
<feature type="transmembrane region" description="Helical" evidence="5">
    <location>
        <begin position="187"/>
        <end position="207"/>
    </location>
</feature>
<evidence type="ECO:0000256" key="1">
    <source>
        <dbReference type="ARBA" id="ARBA00004127"/>
    </source>
</evidence>
<sequence>MGFRRSSRPSVGVPFEEARGGVIASRLNGLRAAVMGANDGIVSTAGMVVGVAGAAVGSSALLASGVAAVIAGALSMAVGEYVSVSSQRDAQEAELAHEQRRLDTDPAHEIDRLTGLFAAQGIEAPLARQVAEQLMTGSPLTAHARYELGIDPGQLTNPWHAVRVSTAAFVLGALVPLLTILASPRPVAVPVTMVSVVMALAVTGSLAAHLGGAPRARAALRTVAGGLTAMVITYGIGLLLGHQL</sequence>
<evidence type="ECO:0000256" key="3">
    <source>
        <dbReference type="ARBA" id="ARBA00022989"/>
    </source>
</evidence>
<evidence type="ECO:0000256" key="4">
    <source>
        <dbReference type="ARBA" id="ARBA00023136"/>
    </source>
</evidence>
<dbReference type="Proteomes" id="UP000321103">
    <property type="component" value="Unassembled WGS sequence"/>
</dbReference>
<organism evidence="6 7">
    <name type="scientific">Kocuria turfanensis</name>
    <dbReference type="NCBI Taxonomy" id="388357"/>
    <lineage>
        <taxon>Bacteria</taxon>
        <taxon>Bacillati</taxon>
        <taxon>Actinomycetota</taxon>
        <taxon>Actinomycetes</taxon>
        <taxon>Micrococcales</taxon>
        <taxon>Micrococcaceae</taxon>
        <taxon>Kocuria</taxon>
    </lineage>
</organism>
<dbReference type="GO" id="GO:0005384">
    <property type="term" value="F:manganese ion transmembrane transporter activity"/>
    <property type="evidence" value="ECO:0007669"/>
    <property type="project" value="InterPro"/>
</dbReference>
<dbReference type="RefSeq" id="WP_062734377.1">
    <property type="nucleotide sequence ID" value="NZ_BJZS01000039.1"/>
</dbReference>
<keyword evidence="3 5" id="KW-1133">Transmembrane helix</keyword>
<name>A0A512ICJ2_9MICC</name>
<reference evidence="6 7" key="1">
    <citation type="submission" date="2019-07" db="EMBL/GenBank/DDBJ databases">
        <title>Whole genome shotgun sequence of Kocuria turfanensis NBRC 107627.</title>
        <authorList>
            <person name="Hosoyama A."/>
            <person name="Uohara A."/>
            <person name="Ohji S."/>
            <person name="Ichikawa N."/>
        </authorList>
    </citation>
    <scope>NUCLEOTIDE SEQUENCE [LARGE SCALE GENOMIC DNA]</scope>
    <source>
        <strain evidence="6 7">NBRC 107627</strain>
    </source>
</reference>
<comment type="subcellular location">
    <subcellularLocation>
        <location evidence="1">Endomembrane system</location>
        <topology evidence="1">Multi-pass membrane protein</topology>
    </subcellularLocation>
</comment>
<keyword evidence="7" id="KW-1185">Reference proteome</keyword>
<comment type="caution">
    <text evidence="6">The sequence shown here is derived from an EMBL/GenBank/DDBJ whole genome shotgun (WGS) entry which is preliminary data.</text>
</comment>
<evidence type="ECO:0000256" key="5">
    <source>
        <dbReference type="SAM" id="Phobius"/>
    </source>
</evidence>
<keyword evidence="2 5" id="KW-0812">Transmembrane</keyword>
<dbReference type="GO" id="GO:0012505">
    <property type="term" value="C:endomembrane system"/>
    <property type="evidence" value="ECO:0007669"/>
    <property type="project" value="UniProtKB-SubCell"/>
</dbReference>
<feature type="transmembrane region" description="Helical" evidence="5">
    <location>
        <begin position="161"/>
        <end position="181"/>
    </location>
</feature>
<protein>
    <submittedName>
        <fullName evidence="6">Membrane protein</fullName>
    </submittedName>
</protein>
<dbReference type="Pfam" id="PF01988">
    <property type="entry name" value="VIT1"/>
    <property type="match status" value="1"/>
</dbReference>
<dbReference type="AlphaFoldDB" id="A0A512ICJ2"/>
<dbReference type="GO" id="GO:0030026">
    <property type="term" value="P:intracellular manganese ion homeostasis"/>
    <property type="evidence" value="ECO:0007669"/>
    <property type="project" value="InterPro"/>
</dbReference>
<dbReference type="InterPro" id="IPR008217">
    <property type="entry name" value="Ccc1_fam"/>
</dbReference>
<dbReference type="EMBL" id="BJZS01000039">
    <property type="protein sequence ID" value="GEO95420.1"/>
    <property type="molecule type" value="Genomic_DNA"/>
</dbReference>
<evidence type="ECO:0000256" key="2">
    <source>
        <dbReference type="ARBA" id="ARBA00022692"/>
    </source>
</evidence>
<dbReference type="PANTHER" id="PTHR31851">
    <property type="entry name" value="FE(2+)/MN(2+) TRANSPORTER PCL1"/>
    <property type="match status" value="1"/>
</dbReference>
<accession>A0A512ICJ2</accession>
<proteinExistence type="predicted"/>